<dbReference type="InterPro" id="IPR023393">
    <property type="entry name" value="START-like_dom_sf"/>
</dbReference>
<sequence length="181" mass="20274">MRLIKFFFISVGILGALIFLLSLAFPSTALLERSGAIEAPADKVFGYLSDLKTWKEWNPWHPEYSLKPGATVNYGPVTAGEGAMFTWPVEGKHEPGRVKITEVVPGKSVTYIMTHPDMKHITAHFDLKPTADSLGTAILWRFEAHVGMAPWWKLRGFMMDRMFGATMEDGLNHLKALAERP</sequence>
<dbReference type="SUPFAM" id="SSF55961">
    <property type="entry name" value="Bet v1-like"/>
    <property type="match status" value="1"/>
</dbReference>
<organism evidence="1 2">
    <name type="scientific">Chitinophaga pollutisoli</name>
    <dbReference type="NCBI Taxonomy" id="3133966"/>
    <lineage>
        <taxon>Bacteria</taxon>
        <taxon>Pseudomonadati</taxon>
        <taxon>Bacteroidota</taxon>
        <taxon>Chitinophagia</taxon>
        <taxon>Chitinophagales</taxon>
        <taxon>Chitinophagaceae</taxon>
        <taxon>Chitinophaga</taxon>
    </lineage>
</organism>
<dbReference type="Pfam" id="PF10604">
    <property type="entry name" value="Polyketide_cyc2"/>
    <property type="match status" value="1"/>
</dbReference>
<protein>
    <submittedName>
        <fullName evidence="1">SRPBCC family protein</fullName>
    </submittedName>
</protein>
<evidence type="ECO:0000313" key="2">
    <source>
        <dbReference type="Proteomes" id="UP001485459"/>
    </source>
</evidence>
<proteinExistence type="predicted"/>
<dbReference type="RefSeq" id="WP_341837027.1">
    <property type="nucleotide sequence ID" value="NZ_CP149822.1"/>
</dbReference>
<gene>
    <name evidence="1" type="ORF">WJU16_03960</name>
</gene>
<keyword evidence="2" id="KW-1185">Reference proteome</keyword>
<reference evidence="2" key="1">
    <citation type="submission" date="2024-03" db="EMBL/GenBank/DDBJ databases">
        <title>Chitinophaga horti sp. nov., isolated from garden soil.</title>
        <authorList>
            <person name="Lee D.S."/>
            <person name="Han D.M."/>
            <person name="Baek J.H."/>
            <person name="Choi D.G."/>
            <person name="Jeon J.H."/>
            <person name="Jeon C.O."/>
        </authorList>
    </citation>
    <scope>NUCLEOTIDE SEQUENCE [LARGE SCALE GENOMIC DNA]</scope>
    <source>
        <strain evidence="2">GPA1</strain>
    </source>
</reference>
<evidence type="ECO:0000313" key="1">
    <source>
        <dbReference type="EMBL" id="WZN42191.1"/>
    </source>
</evidence>
<dbReference type="Gene3D" id="3.30.530.20">
    <property type="match status" value="1"/>
</dbReference>
<accession>A0ABZ2YTE5</accession>
<dbReference type="Proteomes" id="UP001485459">
    <property type="component" value="Chromosome"/>
</dbReference>
<dbReference type="CDD" id="cd07818">
    <property type="entry name" value="SRPBCC_1"/>
    <property type="match status" value="1"/>
</dbReference>
<dbReference type="InterPro" id="IPR019587">
    <property type="entry name" value="Polyketide_cyclase/dehydratase"/>
</dbReference>
<dbReference type="EMBL" id="CP149822">
    <property type="protein sequence ID" value="WZN42191.1"/>
    <property type="molecule type" value="Genomic_DNA"/>
</dbReference>
<name>A0ABZ2YTE5_9BACT</name>